<dbReference type="Proteomes" id="UP000092528">
    <property type="component" value="Chromosome 1"/>
</dbReference>
<keyword evidence="5" id="KW-1185">Reference proteome</keyword>
<protein>
    <recommendedName>
        <fullName evidence="3">Outer membrane protein beta-barrel domain-containing protein</fullName>
    </recommendedName>
</protein>
<dbReference type="Pfam" id="PF13505">
    <property type="entry name" value="OMP_b-brl"/>
    <property type="match status" value="1"/>
</dbReference>
<sequence>MKNKQHCLSVLGALSIGLCALPASANFYAGALASYSNAEFKSSSVANANVSEGSPILLQAQAGYFFNDYLGLEARYGTSVQRDSGLAVDSLASAYVKVNMPVSSRVAIYGLAGYTSVEMNQTNFASEKEQGFSFGLGMHYALDTKNAVVFEFVDSGSEDNIRLNTMTIGFQHRF</sequence>
<evidence type="ECO:0000313" key="4">
    <source>
        <dbReference type="EMBL" id="ANU37663.1"/>
    </source>
</evidence>
<dbReference type="InterPro" id="IPR011250">
    <property type="entry name" value="OMP/PagP_B-barrel"/>
</dbReference>
<proteinExistence type="predicted"/>
<organism evidence="4 5">
    <name type="scientific">Vibrio scophthalmi</name>
    <dbReference type="NCBI Taxonomy" id="45658"/>
    <lineage>
        <taxon>Bacteria</taxon>
        <taxon>Pseudomonadati</taxon>
        <taxon>Pseudomonadota</taxon>
        <taxon>Gammaproteobacteria</taxon>
        <taxon>Vibrionales</taxon>
        <taxon>Vibrionaceae</taxon>
        <taxon>Vibrio</taxon>
    </lineage>
</organism>
<dbReference type="STRING" id="45658.VSVS12_00403"/>
<evidence type="ECO:0000256" key="2">
    <source>
        <dbReference type="SAM" id="SignalP"/>
    </source>
</evidence>
<evidence type="ECO:0000313" key="5">
    <source>
        <dbReference type="Proteomes" id="UP000092528"/>
    </source>
</evidence>
<dbReference type="PATRIC" id="fig|45658.7.peg.2543"/>
<evidence type="ECO:0000256" key="1">
    <source>
        <dbReference type="ARBA" id="ARBA00022729"/>
    </source>
</evidence>
<evidence type="ECO:0000259" key="3">
    <source>
        <dbReference type="Pfam" id="PF13505"/>
    </source>
</evidence>
<gene>
    <name evidence="4" type="ORF">VSVS05_02585</name>
</gene>
<accession>A0A1C7FDY2</accession>
<dbReference type="InterPro" id="IPR027385">
    <property type="entry name" value="Beta-barrel_OMP"/>
</dbReference>
<reference evidence="4 5" key="1">
    <citation type="submission" date="2016-07" db="EMBL/GenBank/DDBJ databases">
        <title>Genome sequencing of Vibrio scophthalmi strain VS-05, an isolated from Paralichthys olivaceus.</title>
        <authorList>
            <person name="Han H.-J."/>
        </authorList>
    </citation>
    <scope>NUCLEOTIDE SEQUENCE [LARGE SCALE GENOMIC DNA]</scope>
    <source>
        <strain evidence="4 5">VS-05</strain>
    </source>
</reference>
<dbReference type="Gene3D" id="2.40.160.20">
    <property type="match status" value="1"/>
</dbReference>
<dbReference type="EMBL" id="CP016414">
    <property type="protein sequence ID" value="ANU37663.1"/>
    <property type="molecule type" value="Genomic_DNA"/>
</dbReference>
<name>A0A1C7FDY2_9VIBR</name>
<feature type="chain" id="PRO_5008885587" description="Outer membrane protein beta-barrel domain-containing protein" evidence="2">
    <location>
        <begin position="26"/>
        <end position="174"/>
    </location>
</feature>
<keyword evidence="1 2" id="KW-0732">Signal</keyword>
<dbReference type="AlphaFoldDB" id="A0A1C7FDY2"/>
<dbReference type="SUPFAM" id="SSF56925">
    <property type="entry name" value="OMPA-like"/>
    <property type="match status" value="1"/>
</dbReference>
<feature type="domain" description="Outer membrane protein beta-barrel" evidence="3">
    <location>
        <begin position="12"/>
        <end position="174"/>
    </location>
</feature>
<feature type="signal peptide" evidence="2">
    <location>
        <begin position="1"/>
        <end position="25"/>
    </location>
</feature>